<name>A0AAV0FDL3_9ASTE</name>
<accession>A0AAV0FDL3</accession>
<protein>
    <submittedName>
        <fullName evidence="1">Uncharacterized protein</fullName>
    </submittedName>
</protein>
<dbReference type="Proteomes" id="UP001152523">
    <property type="component" value="Unassembled WGS sequence"/>
</dbReference>
<gene>
    <name evidence="1" type="ORF">CEPIT_LOCUS33105</name>
</gene>
<dbReference type="AlphaFoldDB" id="A0AAV0FDL3"/>
<evidence type="ECO:0000313" key="1">
    <source>
        <dbReference type="EMBL" id="CAH9133649.1"/>
    </source>
</evidence>
<evidence type="ECO:0000313" key="2">
    <source>
        <dbReference type="Proteomes" id="UP001152523"/>
    </source>
</evidence>
<reference evidence="1" key="1">
    <citation type="submission" date="2022-07" db="EMBL/GenBank/DDBJ databases">
        <authorList>
            <person name="Macas J."/>
            <person name="Novak P."/>
            <person name="Neumann P."/>
        </authorList>
    </citation>
    <scope>NUCLEOTIDE SEQUENCE</scope>
</reference>
<sequence length="92" mass="9851">MSMGKVAALRNHPTTMTTSLLRASPLCGYSSPLLAVTTTVARFSSRCSIYLHPAIHGVAGSGQRRVHFVLHRFQILVCVSPICGRINGVLGC</sequence>
<comment type="caution">
    <text evidence="1">The sequence shown here is derived from an EMBL/GenBank/DDBJ whole genome shotgun (WGS) entry which is preliminary data.</text>
</comment>
<keyword evidence="2" id="KW-1185">Reference proteome</keyword>
<organism evidence="1 2">
    <name type="scientific">Cuscuta epithymum</name>
    <dbReference type="NCBI Taxonomy" id="186058"/>
    <lineage>
        <taxon>Eukaryota</taxon>
        <taxon>Viridiplantae</taxon>
        <taxon>Streptophyta</taxon>
        <taxon>Embryophyta</taxon>
        <taxon>Tracheophyta</taxon>
        <taxon>Spermatophyta</taxon>
        <taxon>Magnoliopsida</taxon>
        <taxon>eudicotyledons</taxon>
        <taxon>Gunneridae</taxon>
        <taxon>Pentapetalae</taxon>
        <taxon>asterids</taxon>
        <taxon>lamiids</taxon>
        <taxon>Solanales</taxon>
        <taxon>Convolvulaceae</taxon>
        <taxon>Cuscuteae</taxon>
        <taxon>Cuscuta</taxon>
        <taxon>Cuscuta subgen. Cuscuta</taxon>
    </lineage>
</organism>
<proteinExistence type="predicted"/>
<dbReference type="EMBL" id="CAMAPF010000977">
    <property type="protein sequence ID" value="CAH9133649.1"/>
    <property type="molecule type" value="Genomic_DNA"/>
</dbReference>